<dbReference type="InterPro" id="IPR023210">
    <property type="entry name" value="NADP_OxRdtase_dom"/>
</dbReference>
<dbReference type="PANTHER" id="PTHR11732">
    <property type="entry name" value="ALDO/KETO REDUCTASE"/>
    <property type="match status" value="1"/>
</dbReference>
<evidence type="ECO:0000259" key="2">
    <source>
        <dbReference type="Pfam" id="PF00248"/>
    </source>
</evidence>
<name>A0A0M0JEB1_9EUKA</name>
<gene>
    <name evidence="3" type="ORF">Ctob_008512</name>
</gene>
<evidence type="ECO:0000313" key="3">
    <source>
        <dbReference type="EMBL" id="KOO24790.1"/>
    </source>
</evidence>
<evidence type="ECO:0000313" key="4">
    <source>
        <dbReference type="Proteomes" id="UP000037460"/>
    </source>
</evidence>
<organism evidence="3 4">
    <name type="scientific">Chrysochromulina tobinii</name>
    <dbReference type="NCBI Taxonomy" id="1460289"/>
    <lineage>
        <taxon>Eukaryota</taxon>
        <taxon>Haptista</taxon>
        <taxon>Haptophyta</taxon>
        <taxon>Prymnesiophyceae</taxon>
        <taxon>Prymnesiales</taxon>
        <taxon>Chrysochromulinaceae</taxon>
        <taxon>Chrysochromulina</taxon>
    </lineage>
</organism>
<dbReference type="InterPro" id="IPR036812">
    <property type="entry name" value="NAD(P)_OxRdtase_dom_sf"/>
</dbReference>
<dbReference type="Pfam" id="PF00248">
    <property type="entry name" value="Aldo_ket_red"/>
    <property type="match status" value="1"/>
</dbReference>
<protein>
    <submittedName>
        <fullName evidence="3">Aldo-keto reductase</fullName>
    </submittedName>
</protein>
<feature type="domain" description="NADP-dependent oxidoreductase" evidence="2">
    <location>
        <begin position="240"/>
        <end position="527"/>
    </location>
</feature>
<dbReference type="SUPFAM" id="SSF51430">
    <property type="entry name" value="NAD(P)-linked oxidoreductase"/>
    <property type="match status" value="1"/>
</dbReference>
<evidence type="ECO:0000256" key="1">
    <source>
        <dbReference type="SAM" id="Coils"/>
    </source>
</evidence>
<accession>A0A0M0JEB1</accession>
<dbReference type="Proteomes" id="UP000037460">
    <property type="component" value="Unassembled WGS sequence"/>
</dbReference>
<feature type="coiled-coil region" evidence="1">
    <location>
        <begin position="9"/>
        <end position="70"/>
    </location>
</feature>
<dbReference type="PRINTS" id="PR00069">
    <property type="entry name" value="ALDKETRDTASE"/>
</dbReference>
<sequence>MAAAHLSAAERYDREIQASFQELEVDEDEDEDEQFEGDLEAENTRLKRKLAKYKAKMAAYEKKIAAELVDENKSIYKDLDYDISEYFVRIRDYVCASVPAEVCAPSNCTITLKMFPQFVNGNTNSVAQKTKCTIARNNNAMIAWQDALATFEQNPKVATFKLSRFERDRQFSIFRRFTPDGTEFDCSLPRPPSTFATMATLRTERQLQIEDCWKDAEGAAKCLRDALQLVGLSPELMGTNGTQACKAVAAALRNGYRLVDTAYIYAGEKTEAEVGKALASAFAAGTVSRSEVFITTKHWRKFHGYEPALGCLQRSLQRLQLDYVDCWMMHWPGPAWRTMNRRNDELTEHGRWHYAMDGHAETEIVALRAETWRAMEEALRTGKARSIAVSNFTVAHLETLKQTATIWPPAVNQVEMHPLYPQAELRAYCEREGIVLQAYASLGGQDGSKAKWASLGGHLLEAPAVLDACRAHASVHATPAQVLLRWALQKGAAVCPKTASEARMAENGACVGHFTLSDAEMGAIDALGANAPDEHAGRLCWRTEPLRLLDFQ</sequence>
<dbReference type="GO" id="GO:0016491">
    <property type="term" value="F:oxidoreductase activity"/>
    <property type="evidence" value="ECO:0007669"/>
    <property type="project" value="InterPro"/>
</dbReference>
<reference evidence="4" key="1">
    <citation type="journal article" date="2015" name="PLoS Genet.">
        <title>Genome Sequence and Transcriptome Analyses of Chrysochromulina tobin: Metabolic Tools for Enhanced Algal Fitness in the Prominent Order Prymnesiales (Haptophyceae).</title>
        <authorList>
            <person name="Hovde B.T."/>
            <person name="Deodato C.R."/>
            <person name="Hunsperger H.M."/>
            <person name="Ryken S.A."/>
            <person name="Yost W."/>
            <person name="Jha R.K."/>
            <person name="Patterson J."/>
            <person name="Monnat R.J. Jr."/>
            <person name="Barlow S.B."/>
            <person name="Starkenburg S.R."/>
            <person name="Cattolico R.A."/>
        </authorList>
    </citation>
    <scope>NUCLEOTIDE SEQUENCE</scope>
    <source>
        <strain evidence="4">CCMP291</strain>
    </source>
</reference>
<dbReference type="OrthoDB" id="416253at2759"/>
<proteinExistence type="predicted"/>
<dbReference type="Gene3D" id="3.20.20.100">
    <property type="entry name" value="NADP-dependent oxidoreductase domain"/>
    <property type="match status" value="1"/>
</dbReference>
<dbReference type="EMBL" id="JWZX01003053">
    <property type="protein sequence ID" value="KOO24790.1"/>
    <property type="molecule type" value="Genomic_DNA"/>
</dbReference>
<dbReference type="AlphaFoldDB" id="A0A0M0JEB1"/>
<dbReference type="InterPro" id="IPR020471">
    <property type="entry name" value="AKR"/>
</dbReference>
<keyword evidence="4" id="KW-1185">Reference proteome</keyword>
<keyword evidence="1" id="KW-0175">Coiled coil</keyword>
<comment type="caution">
    <text evidence="3">The sequence shown here is derived from an EMBL/GenBank/DDBJ whole genome shotgun (WGS) entry which is preliminary data.</text>
</comment>